<feature type="compositionally biased region" description="Basic and acidic residues" evidence="7">
    <location>
        <begin position="47"/>
        <end position="57"/>
    </location>
</feature>
<organism evidence="10 11">
    <name type="scientific">Niveispirillum cyanobacteriorum</name>
    <dbReference type="NCBI Taxonomy" id="1612173"/>
    <lineage>
        <taxon>Bacteria</taxon>
        <taxon>Pseudomonadati</taxon>
        <taxon>Pseudomonadota</taxon>
        <taxon>Alphaproteobacteria</taxon>
        <taxon>Rhodospirillales</taxon>
        <taxon>Azospirillaceae</taxon>
        <taxon>Niveispirillum</taxon>
    </lineage>
</organism>
<comment type="subcellular location">
    <subcellularLocation>
        <location evidence="1">Bacterial flagellum</location>
    </subcellularLocation>
    <subcellularLocation>
        <location evidence="2">Secreted</location>
    </subcellularLocation>
</comment>
<evidence type="ECO:0000259" key="9">
    <source>
        <dbReference type="Pfam" id="PF22638"/>
    </source>
</evidence>
<keyword evidence="10" id="KW-0282">Flagellum</keyword>
<evidence type="ECO:0000256" key="7">
    <source>
        <dbReference type="SAM" id="MobiDB-lite"/>
    </source>
</evidence>
<dbReference type="EMBL" id="CP025612">
    <property type="protein sequence ID" value="AUN32033.1"/>
    <property type="molecule type" value="Genomic_DNA"/>
</dbReference>
<evidence type="ECO:0000256" key="5">
    <source>
        <dbReference type="ARBA" id="ARBA00022525"/>
    </source>
</evidence>
<dbReference type="KEGG" id="ncb:C0V82_16545"/>
<evidence type="ECO:0000256" key="2">
    <source>
        <dbReference type="ARBA" id="ARBA00004613"/>
    </source>
</evidence>
<evidence type="ECO:0000256" key="4">
    <source>
        <dbReference type="ARBA" id="ARBA00016244"/>
    </source>
</evidence>
<evidence type="ECO:0000313" key="10">
    <source>
        <dbReference type="EMBL" id="AUN32033.1"/>
    </source>
</evidence>
<sequence>MGIGPGISPVQGTRPMTSLFGVLNNSSNGLRLIQGQLGLVAENVAKADDPNRSRHSLEQTSDNQGGTGIAQYKRQVDVALRVQLEQTISEESGAATTADYMRKATDLLGTTAGKPPVTDALDKFETAWKELAATPESTVAQGQIVVHGEDLARELRRLNDGITSIEKQLDTDINQSVEKLNSALSSIDQLNTNILVTRGAGDPTMEMEDRRDSLVREVAGMMSIRTVERADGKLSIFTTSGVSLLDAAPVKFTYDNGQLRSSASDRDLTGMVRDGKLGALLELRTDGSVQDPPQPASNLPGAEILRKLRSQTQAIAEAFLGSTKPGEPTSFADAYNSANPVGEGELPNRFFIGTGAGNIEINPGLLSGDYTVKASAAAGVADAMNAAGRTINADGLRATGLSYGSMVSTVIAQWSSNQKVASEQATIATDFKAQLEGRYKNNTGVNMDEEIAMLQVLQRNYSAAARVMQTVNNMLDAIEGIVR</sequence>
<gene>
    <name evidence="10" type="primary">flgK</name>
    <name evidence="10" type="ORF">C0V82_16545</name>
</gene>
<dbReference type="GO" id="GO:0005198">
    <property type="term" value="F:structural molecule activity"/>
    <property type="evidence" value="ECO:0007669"/>
    <property type="project" value="InterPro"/>
</dbReference>
<evidence type="ECO:0000256" key="6">
    <source>
        <dbReference type="ARBA" id="ARBA00023143"/>
    </source>
</evidence>
<dbReference type="PANTHER" id="PTHR30033">
    <property type="entry name" value="FLAGELLAR HOOK-ASSOCIATED PROTEIN 1"/>
    <property type="match status" value="1"/>
</dbReference>
<dbReference type="InterPro" id="IPR002371">
    <property type="entry name" value="FlgK"/>
</dbReference>
<proteinExistence type="inferred from homology"/>
<dbReference type="GO" id="GO:0009424">
    <property type="term" value="C:bacterial-type flagellum hook"/>
    <property type="evidence" value="ECO:0007669"/>
    <property type="project" value="InterPro"/>
</dbReference>
<keyword evidence="5" id="KW-0964">Secreted</keyword>
<dbReference type="InterPro" id="IPR053927">
    <property type="entry name" value="FlgK_helical"/>
</dbReference>
<dbReference type="InterPro" id="IPR010930">
    <property type="entry name" value="Flg_bb/hook_C_dom"/>
</dbReference>
<feature type="region of interest" description="Disordered" evidence="7">
    <location>
        <begin position="47"/>
        <end position="70"/>
    </location>
</feature>
<keyword evidence="6" id="KW-0975">Bacterial flagellum</keyword>
<keyword evidence="10" id="KW-0966">Cell projection</keyword>
<dbReference type="GO" id="GO:0005576">
    <property type="term" value="C:extracellular region"/>
    <property type="evidence" value="ECO:0007669"/>
    <property type="project" value="UniProtKB-SubCell"/>
</dbReference>
<evidence type="ECO:0000256" key="1">
    <source>
        <dbReference type="ARBA" id="ARBA00004365"/>
    </source>
</evidence>
<accession>A0A2K9NFZ0</accession>
<dbReference type="Pfam" id="PF06429">
    <property type="entry name" value="Flg_bbr_C"/>
    <property type="match status" value="1"/>
</dbReference>
<reference evidence="10 11" key="1">
    <citation type="submission" date="2017-12" db="EMBL/GenBank/DDBJ databases">
        <title>Genomes of bacteria within cyanobacterial aggregates.</title>
        <authorList>
            <person name="Cai H."/>
        </authorList>
    </citation>
    <scope>NUCLEOTIDE SEQUENCE [LARGE SCALE GENOMIC DNA]</scope>
    <source>
        <strain evidence="10 11">TH16</strain>
    </source>
</reference>
<feature type="domain" description="Flagellar hook-associated protein FlgK helical" evidence="9">
    <location>
        <begin position="116"/>
        <end position="316"/>
    </location>
</feature>
<comment type="similarity">
    <text evidence="3">Belongs to the flagella basal body rod proteins family.</text>
</comment>
<dbReference type="GO" id="GO:0044780">
    <property type="term" value="P:bacterial-type flagellum assembly"/>
    <property type="evidence" value="ECO:0007669"/>
    <property type="project" value="InterPro"/>
</dbReference>
<dbReference type="AlphaFoldDB" id="A0A2K9NFZ0"/>
<dbReference type="NCBIfam" id="TIGR02492">
    <property type="entry name" value="flgK_ends"/>
    <property type="match status" value="1"/>
</dbReference>
<keyword evidence="11" id="KW-1185">Reference proteome</keyword>
<dbReference type="Proteomes" id="UP000234752">
    <property type="component" value="Chromosome eg_2"/>
</dbReference>
<dbReference type="Pfam" id="PF22638">
    <property type="entry name" value="FlgK_D1"/>
    <property type="match status" value="1"/>
</dbReference>
<keyword evidence="10" id="KW-0969">Cilium</keyword>
<dbReference type="SUPFAM" id="SSF64518">
    <property type="entry name" value="Phase 1 flagellin"/>
    <property type="match status" value="1"/>
</dbReference>
<name>A0A2K9NFZ0_9PROT</name>
<evidence type="ECO:0000313" key="11">
    <source>
        <dbReference type="Proteomes" id="UP000234752"/>
    </source>
</evidence>
<feature type="domain" description="Flagellar basal-body/hook protein C-terminal" evidence="8">
    <location>
        <begin position="443"/>
        <end position="478"/>
    </location>
</feature>
<evidence type="ECO:0000259" key="8">
    <source>
        <dbReference type="Pfam" id="PF06429"/>
    </source>
</evidence>
<dbReference type="PANTHER" id="PTHR30033:SF1">
    <property type="entry name" value="FLAGELLAR HOOK-ASSOCIATED PROTEIN 1"/>
    <property type="match status" value="1"/>
</dbReference>
<protein>
    <recommendedName>
        <fullName evidence="4">Flagellar hook-associated protein 1</fullName>
    </recommendedName>
</protein>
<evidence type="ECO:0000256" key="3">
    <source>
        <dbReference type="ARBA" id="ARBA00009677"/>
    </source>
</evidence>